<accession>A0ABS9HQ49</accession>
<dbReference type="EMBL" id="JAKJPO010000001">
    <property type="protein sequence ID" value="MCF7221061.1"/>
    <property type="molecule type" value="Genomic_DNA"/>
</dbReference>
<reference evidence="2" key="1">
    <citation type="submission" date="2022-01" db="EMBL/GenBank/DDBJ databases">
        <title>Lysobacter chinensis sp. nov., a bacterium isolated from cow dung compost.</title>
        <authorList>
            <person name="Liu Y."/>
        </authorList>
    </citation>
    <scope>NUCLEOTIDE SEQUENCE</scope>
    <source>
        <strain evidence="2">TLK-CK17</strain>
    </source>
</reference>
<protein>
    <recommendedName>
        <fullName evidence="4">Fe2OG dioxygenase domain-containing protein</fullName>
    </recommendedName>
</protein>
<proteinExistence type="predicted"/>
<sequence>MSAIQPAARAPSDLLDQCAGHFRDRGFSVLRGVLAPQEAELCANYAVMQTGVPGYYTREDSLGSQGRYADTLSECLLLRMLPLMERVADGPLHPCYSYLRVYMPGAELPRHLDRPSCEISTSLTLGFDADRPWSLGIQSDGEDLELPLGAGDMLAYRGADLPHWRGRFDGRYWVQAFLHYVRADGEFAEYRFDGRERVGPFDPSRQTRRFDAARTSGAEAGGEGA</sequence>
<gene>
    <name evidence="2" type="ORF">L3V18_04560</name>
</gene>
<evidence type="ECO:0000313" key="2">
    <source>
        <dbReference type="EMBL" id="MCF7221061.1"/>
    </source>
</evidence>
<dbReference type="RefSeq" id="WP_237053405.1">
    <property type="nucleotide sequence ID" value="NZ_JAKJPO010000001.1"/>
</dbReference>
<organism evidence="2 3">
    <name type="scientific">Marilutibacter chinensis</name>
    <dbReference type="NCBI Taxonomy" id="2912247"/>
    <lineage>
        <taxon>Bacteria</taxon>
        <taxon>Pseudomonadati</taxon>
        <taxon>Pseudomonadota</taxon>
        <taxon>Gammaproteobacteria</taxon>
        <taxon>Lysobacterales</taxon>
        <taxon>Lysobacteraceae</taxon>
        <taxon>Marilutibacter</taxon>
    </lineage>
</organism>
<reference evidence="2" key="2">
    <citation type="submission" date="2022-01" db="EMBL/GenBank/DDBJ databases">
        <authorList>
            <person name="Zhou L.Y."/>
        </authorList>
    </citation>
    <scope>NUCLEOTIDE SEQUENCE</scope>
    <source>
        <strain evidence="2">TLK-CK17</strain>
    </source>
</reference>
<name>A0ABS9HQ49_9GAMM</name>
<evidence type="ECO:0000313" key="3">
    <source>
        <dbReference type="Proteomes" id="UP001430796"/>
    </source>
</evidence>
<feature type="region of interest" description="Disordered" evidence="1">
    <location>
        <begin position="202"/>
        <end position="225"/>
    </location>
</feature>
<keyword evidence="3" id="KW-1185">Reference proteome</keyword>
<evidence type="ECO:0000256" key="1">
    <source>
        <dbReference type="SAM" id="MobiDB-lite"/>
    </source>
</evidence>
<dbReference type="Proteomes" id="UP001430796">
    <property type="component" value="Unassembled WGS sequence"/>
</dbReference>
<comment type="caution">
    <text evidence="2">The sequence shown here is derived from an EMBL/GenBank/DDBJ whole genome shotgun (WGS) entry which is preliminary data.</text>
</comment>
<evidence type="ECO:0008006" key="4">
    <source>
        <dbReference type="Google" id="ProtNLM"/>
    </source>
</evidence>